<organism evidence="1 2">
    <name type="scientific">Anabarilius grahami</name>
    <name type="common">Kanglang fish</name>
    <name type="synonym">Barilius grahami</name>
    <dbReference type="NCBI Taxonomy" id="495550"/>
    <lineage>
        <taxon>Eukaryota</taxon>
        <taxon>Metazoa</taxon>
        <taxon>Chordata</taxon>
        <taxon>Craniata</taxon>
        <taxon>Vertebrata</taxon>
        <taxon>Euteleostomi</taxon>
        <taxon>Actinopterygii</taxon>
        <taxon>Neopterygii</taxon>
        <taxon>Teleostei</taxon>
        <taxon>Ostariophysi</taxon>
        <taxon>Cypriniformes</taxon>
        <taxon>Xenocyprididae</taxon>
        <taxon>Xenocypridinae</taxon>
        <taxon>Xenocypridinae incertae sedis</taxon>
        <taxon>Anabarilius</taxon>
    </lineage>
</organism>
<comment type="caution">
    <text evidence="1">The sequence shown here is derived from an EMBL/GenBank/DDBJ whole genome shotgun (WGS) entry which is preliminary data.</text>
</comment>
<sequence>MRDLQKTCKMMSLERKCSDGVEQMMGALEQRLHSPVSPTDLWEKTVSFFTPKKTLLFHNGYSKYSRETLRLFPDSAEDVAPLCIQQ</sequence>
<accession>A0A3N0YJP5</accession>
<reference evidence="1 2" key="1">
    <citation type="submission" date="2018-10" db="EMBL/GenBank/DDBJ databases">
        <title>Genome assembly for a Yunnan-Guizhou Plateau 3E fish, Anabarilius grahami (Regan), and its evolutionary and genetic applications.</title>
        <authorList>
            <person name="Jiang W."/>
        </authorList>
    </citation>
    <scope>NUCLEOTIDE SEQUENCE [LARGE SCALE GENOMIC DNA]</scope>
    <source>
        <strain evidence="1">AG-KIZ</strain>
        <tissue evidence="1">Muscle</tissue>
    </source>
</reference>
<dbReference type="EMBL" id="RJVU01040995">
    <property type="protein sequence ID" value="ROL46101.1"/>
    <property type="molecule type" value="Genomic_DNA"/>
</dbReference>
<evidence type="ECO:0000313" key="2">
    <source>
        <dbReference type="Proteomes" id="UP000281406"/>
    </source>
</evidence>
<dbReference type="OrthoDB" id="8612865at2759"/>
<evidence type="ECO:0000313" key="1">
    <source>
        <dbReference type="EMBL" id="ROL46101.1"/>
    </source>
</evidence>
<dbReference type="Proteomes" id="UP000281406">
    <property type="component" value="Unassembled WGS sequence"/>
</dbReference>
<keyword evidence="2" id="KW-1185">Reference proteome</keyword>
<gene>
    <name evidence="1" type="ORF">DPX16_18496</name>
</gene>
<name>A0A3N0YJP5_ANAGA</name>
<protein>
    <submittedName>
        <fullName evidence="1">Uncharacterized protein</fullName>
    </submittedName>
</protein>
<proteinExistence type="predicted"/>
<dbReference type="AlphaFoldDB" id="A0A3N0YJP5"/>